<reference evidence="7" key="1">
    <citation type="submission" date="2019-03" db="EMBL/GenBank/DDBJ databases">
        <title>Snf2 controls pulcherriminic acid biosynthesis and connects pigmentation and antifungal activity of the yeast Metschnikowia pulcherrima.</title>
        <authorList>
            <person name="Gore-Lloyd D."/>
            <person name="Sumann I."/>
            <person name="Brachmann A.O."/>
            <person name="Schneeberger K."/>
            <person name="Ortiz-Merino R.A."/>
            <person name="Moreno-Beltran M."/>
            <person name="Schlaefli M."/>
            <person name="Kirner P."/>
            <person name="Santos Kron A."/>
            <person name="Wolfe K.H."/>
            <person name="Piel J."/>
            <person name="Ahrens C.H."/>
            <person name="Henk D."/>
            <person name="Freimoser F.M."/>
        </authorList>
    </citation>
    <scope>NUCLEOTIDE SEQUENCE [LARGE SCALE GENOMIC DNA]</scope>
    <source>
        <strain evidence="7">APC 1.2</strain>
    </source>
</reference>
<dbReference type="PANTHER" id="PTHR11782">
    <property type="entry name" value="ADENOSINE/GUANOSINE DIPHOSPHATASE"/>
    <property type="match status" value="1"/>
</dbReference>
<dbReference type="PROSITE" id="PS01238">
    <property type="entry name" value="GDA1_CD39_NTPASE"/>
    <property type="match status" value="1"/>
</dbReference>
<dbReference type="PANTHER" id="PTHR11782:SF121">
    <property type="entry name" value="NUCLEOSIDE-DIPHOSPHATASE MIG-23"/>
    <property type="match status" value="1"/>
</dbReference>
<dbReference type="GO" id="GO:0045134">
    <property type="term" value="F:UDP phosphatase activity"/>
    <property type="evidence" value="ECO:0007669"/>
    <property type="project" value="TreeGrafter"/>
</dbReference>
<gene>
    <name evidence="6" type="primary">MPUL0E06590</name>
    <name evidence="6" type="ORF">METSCH_E06590</name>
</gene>
<dbReference type="Gene3D" id="3.30.420.150">
    <property type="entry name" value="Exopolyphosphatase. Domain 2"/>
    <property type="match status" value="1"/>
</dbReference>
<dbReference type="GO" id="GO:0004382">
    <property type="term" value="F:GDP phosphatase activity"/>
    <property type="evidence" value="ECO:0007669"/>
    <property type="project" value="TreeGrafter"/>
</dbReference>
<keyword evidence="4" id="KW-0067">ATP-binding</keyword>
<evidence type="ECO:0000256" key="1">
    <source>
        <dbReference type="ARBA" id="ARBA00009283"/>
    </source>
</evidence>
<feature type="active site" description="Proton acceptor" evidence="3">
    <location>
        <position position="144"/>
    </location>
</feature>
<dbReference type="AlphaFoldDB" id="A0A4P6XSD2"/>
<evidence type="ECO:0000256" key="5">
    <source>
        <dbReference type="RuleBase" id="RU003833"/>
    </source>
</evidence>
<dbReference type="GO" id="GO:0006256">
    <property type="term" value="P:UDP catabolic process"/>
    <property type="evidence" value="ECO:0007669"/>
    <property type="project" value="TreeGrafter"/>
</dbReference>
<evidence type="ECO:0000256" key="3">
    <source>
        <dbReference type="PIRSR" id="PIRSR600407-1"/>
    </source>
</evidence>
<keyword evidence="4" id="KW-0547">Nucleotide-binding</keyword>
<evidence type="ECO:0000256" key="2">
    <source>
        <dbReference type="ARBA" id="ARBA00022801"/>
    </source>
</evidence>
<feature type="binding site" evidence="4">
    <location>
        <begin position="177"/>
        <end position="181"/>
    </location>
    <ligand>
        <name>ATP</name>
        <dbReference type="ChEBI" id="CHEBI:30616"/>
    </ligand>
</feature>
<accession>A0A4P6XSD2</accession>
<keyword evidence="7" id="KW-1185">Reference proteome</keyword>
<comment type="similarity">
    <text evidence="1 5">Belongs to the GDA1/CD39 NTPase family.</text>
</comment>
<dbReference type="InterPro" id="IPR000407">
    <property type="entry name" value="GDA1_CD39_NTPase"/>
</dbReference>
<proteinExistence type="inferred from homology"/>
<dbReference type="EMBL" id="CP034460">
    <property type="protein sequence ID" value="QBM90410.1"/>
    <property type="molecule type" value="Genomic_DNA"/>
</dbReference>
<sequence>MDQKYGIVIDSGSSGSRIQVYKWDDVAQSRELGVPEILAGPPQITQEDGWSMKILPGISTFANSHKNVWLRHYKDLFEFAEKIVPPEKIADTPVFILSTAGMRLLPESQRQQVLAETCKAVKKNTRFYLGTCEDHVQTIDGLTEGVYGWLALNYLMLLFSGNSGSAQNSVGFMDMGGASTQIAFVPSQDEITRHDEDLSTVTLMTIDGKPQTWRVFVETWLGFGANQGRKRYLDNLILLAAASRPGKRLKVVLDPCMPAGSVLKKHMYEKKPYTIQGTGNYESCLREIYPLLMKHVPCTDEPCLFNGIHAPKMDFEKDKFVGVSEYWYTANDIFHSGGEYNFHSFNEKVKEFCESSWDTILQNSKNGEYLNLPNEYLLDTCFKASWVVNVLHEGFGLPRLALEIPDNGISDEAKEVEKVHVPFKSAESIEGKELSWTLGKMLLVASSQIQSQEQVSVGVVPSAISQKLIDIDSDSDDESLEAHSWVPHFILWTLLCYVIYRYGRGFLSGPRRKFVSDWKPVVKDTLGNAKGKLPRVFASPINKVINFLDLQQHEHVNMELEEGNSAMASQPQPGSAVLRTRSTMNFSESPEGSSRPVDFMSKPFANPKTAAFYNHLSESRDSLLKLLSSSSISRLKN</sequence>
<dbReference type="Gene3D" id="3.30.420.40">
    <property type="match status" value="1"/>
</dbReference>
<dbReference type="Proteomes" id="UP000292447">
    <property type="component" value="Chromosome V"/>
</dbReference>
<name>A0A4P6XSD2_9ASCO</name>
<dbReference type="GO" id="GO:0046036">
    <property type="term" value="P:CTP metabolic process"/>
    <property type="evidence" value="ECO:0007669"/>
    <property type="project" value="TreeGrafter"/>
</dbReference>
<dbReference type="GO" id="GO:0005794">
    <property type="term" value="C:Golgi apparatus"/>
    <property type="evidence" value="ECO:0007669"/>
    <property type="project" value="TreeGrafter"/>
</dbReference>
<dbReference type="GO" id="GO:0005524">
    <property type="term" value="F:ATP binding"/>
    <property type="evidence" value="ECO:0007669"/>
    <property type="project" value="UniProtKB-KW"/>
</dbReference>
<keyword evidence="2 5" id="KW-0378">Hydrolase</keyword>
<evidence type="ECO:0000313" key="6">
    <source>
        <dbReference type="EMBL" id="QBM90410.1"/>
    </source>
</evidence>
<dbReference type="Pfam" id="PF01150">
    <property type="entry name" value="GDA1_CD39"/>
    <property type="match status" value="1"/>
</dbReference>
<evidence type="ECO:0000256" key="4">
    <source>
        <dbReference type="PIRSR" id="PIRSR600407-2"/>
    </source>
</evidence>
<evidence type="ECO:0000313" key="7">
    <source>
        <dbReference type="Proteomes" id="UP000292447"/>
    </source>
</evidence>
<dbReference type="STRING" id="2163413.A0A4P6XSD2"/>
<organism evidence="6 7">
    <name type="scientific">Metschnikowia aff. pulcherrima</name>
    <dbReference type="NCBI Taxonomy" id="2163413"/>
    <lineage>
        <taxon>Eukaryota</taxon>
        <taxon>Fungi</taxon>
        <taxon>Dikarya</taxon>
        <taxon>Ascomycota</taxon>
        <taxon>Saccharomycotina</taxon>
        <taxon>Pichiomycetes</taxon>
        <taxon>Metschnikowiaceae</taxon>
        <taxon>Metschnikowia</taxon>
    </lineage>
</organism>
<dbReference type="GO" id="GO:0016020">
    <property type="term" value="C:membrane"/>
    <property type="evidence" value="ECO:0007669"/>
    <property type="project" value="TreeGrafter"/>
</dbReference>
<dbReference type="GO" id="GO:0017111">
    <property type="term" value="F:ribonucleoside triphosphate phosphatase activity"/>
    <property type="evidence" value="ECO:0007669"/>
    <property type="project" value="TreeGrafter"/>
</dbReference>
<protein>
    <submittedName>
        <fullName evidence="6">Golgi apyrase</fullName>
    </submittedName>
</protein>